<dbReference type="GO" id="GO:0046872">
    <property type="term" value="F:metal ion binding"/>
    <property type="evidence" value="ECO:0007669"/>
    <property type="project" value="UniProtKB-KW"/>
</dbReference>
<dbReference type="PANTHER" id="PTHR23426:SF67">
    <property type="entry name" value="2FE-2S FERREDOXIN-TYPE DOMAIN-CONTAINING PROTEIN"/>
    <property type="match status" value="1"/>
</dbReference>
<dbReference type="AlphaFoldDB" id="A0AAE0F3L4"/>
<dbReference type="InterPro" id="IPR012675">
    <property type="entry name" value="Beta-grasp_dom_sf"/>
</dbReference>
<keyword evidence="1" id="KW-0001">2Fe-2S</keyword>
<keyword evidence="7" id="KW-1185">Reference proteome</keyword>
<evidence type="ECO:0000256" key="1">
    <source>
        <dbReference type="ARBA" id="ARBA00022714"/>
    </source>
</evidence>
<dbReference type="InterPro" id="IPR001041">
    <property type="entry name" value="2Fe-2S_ferredoxin-type"/>
</dbReference>
<organism evidence="6 7">
    <name type="scientific">Cymbomonas tetramitiformis</name>
    <dbReference type="NCBI Taxonomy" id="36881"/>
    <lineage>
        <taxon>Eukaryota</taxon>
        <taxon>Viridiplantae</taxon>
        <taxon>Chlorophyta</taxon>
        <taxon>Pyramimonadophyceae</taxon>
        <taxon>Pyramimonadales</taxon>
        <taxon>Pyramimonadaceae</taxon>
        <taxon>Cymbomonas</taxon>
    </lineage>
</organism>
<dbReference type="PANTHER" id="PTHR23426">
    <property type="entry name" value="FERREDOXIN/ADRENODOXIN"/>
    <property type="match status" value="1"/>
</dbReference>
<evidence type="ECO:0000313" key="6">
    <source>
        <dbReference type="EMBL" id="KAK3250538.1"/>
    </source>
</evidence>
<accession>A0AAE0F3L4</accession>
<dbReference type="Gene3D" id="3.10.20.30">
    <property type="match status" value="1"/>
</dbReference>
<evidence type="ECO:0000259" key="5">
    <source>
        <dbReference type="PROSITE" id="PS51085"/>
    </source>
</evidence>
<dbReference type="PRINTS" id="PR00355">
    <property type="entry name" value="ADRENODOXIN"/>
</dbReference>
<dbReference type="GO" id="GO:0051537">
    <property type="term" value="F:2 iron, 2 sulfur cluster binding"/>
    <property type="evidence" value="ECO:0007669"/>
    <property type="project" value="UniProtKB-KW"/>
</dbReference>
<gene>
    <name evidence="6" type="ORF">CYMTET_40086</name>
</gene>
<dbReference type="GO" id="GO:0005739">
    <property type="term" value="C:mitochondrion"/>
    <property type="evidence" value="ECO:0007669"/>
    <property type="project" value="TreeGrafter"/>
</dbReference>
<dbReference type="InterPro" id="IPR036010">
    <property type="entry name" value="2Fe-2S_ferredoxin-like_sf"/>
</dbReference>
<dbReference type="GO" id="GO:0009055">
    <property type="term" value="F:electron transfer activity"/>
    <property type="evidence" value="ECO:0007669"/>
    <property type="project" value="TreeGrafter"/>
</dbReference>
<dbReference type="SUPFAM" id="SSF54292">
    <property type="entry name" value="2Fe-2S ferredoxin-like"/>
    <property type="match status" value="1"/>
</dbReference>
<evidence type="ECO:0000256" key="3">
    <source>
        <dbReference type="ARBA" id="ARBA00023004"/>
    </source>
</evidence>
<dbReference type="EMBL" id="LGRX02026644">
    <property type="protein sequence ID" value="KAK3250538.1"/>
    <property type="molecule type" value="Genomic_DNA"/>
</dbReference>
<keyword evidence="3" id="KW-0408">Iron</keyword>
<evidence type="ECO:0000313" key="7">
    <source>
        <dbReference type="Proteomes" id="UP001190700"/>
    </source>
</evidence>
<sequence length="220" mass="23864">MSNCFVATLKPGACRGFAASSSLPPEEEAQSFIEELGYSKEIARGIVSALKSFEAGLQDSQILPFVKQLAGRWEVGEDAGLEAMALSVQQELARTEGRAKVHFTIVAGNRSFDCEGYDGLSLLDIIKHQDSAGAQELAEVLECACSGIMACSTCQVIVHPDWFERVGEPEEEEQDMLDLAFDPQPTSRLGCQLVLKPELEGLVLTIPSGANNLFDHIPFE</sequence>
<keyword evidence="2" id="KW-0479">Metal-binding</keyword>
<evidence type="ECO:0000256" key="2">
    <source>
        <dbReference type="ARBA" id="ARBA00022723"/>
    </source>
</evidence>
<dbReference type="GO" id="GO:0140647">
    <property type="term" value="P:P450-containing electron transport chain"/>
    <property type="evidence" value="ECO:0007669"/>
    <property type="project" value="InterPro"/>
</dbReference>
<dbReference type="PROSITE" id="PS51085">
    <property type="entry name" value="2FE2S_FER_2"/>
    <property type="match status" value="1"/>
</dbReference>
<keyword evidence="4" id="KW-0411">Iron-sulfur</keyword>
<dbReference type="Proteomes" id="UP001190700">
    <property type="component" value="Unassembled WGS sequence"/>
</dbReference>
<comment type="caution">
    <text evidence="6">The sequence shown here is derived from an EMBL/GenBank/DDBJ whole genome shotgun (WGS) entry which is preliminary data.</text>
</comment>
<name>A0AAE0F3L4_9CHLO</name>
<feature type="domain" description="2Fe-2S ferredoxin-type" evidence="5">
    <location>
        <begin position="99"/>
        <end position="210"/>
    </location>
</feature>
<reference evidence="6 7" key="1">
    <citation type="journal article" date="2015" name="Genome Biol. Evol.">
        <title>Comparative Genomics of a Bacterivorous Green Alga Reveals Evolutionary Causalities and Consequences of Phago-Mixotrophic Mode of Nutrition.</title>
        <authorList>
            <person name="Burns J.A."/>
            <person name="Paasch A."/>
            <person name="Narechania A."/>
            <person name="Kim E."/>
        </authorList>
    </citation>
    <scope>NUCLEOTIDE SEQUENCE [LARGE SCALE GENOMIC DNA]</scope>
    <source>
        <strain evidence="6 7">PLY_AMNH</strain>
    </source>
</reference>
<protein>
    <recommendedName>
        <fullName evidence="5">2Fe-2S ferredoxin-type domain-containing protein</fullName>
    </recommendedName>
</protein>
<evidence type="ECO:0000256" key="4">
    <source>
        <dbReference type="ARBA" id="ARBA00023014"/>
    </source>
</evidence>
<dbReference type="InterPro" id="IPR001055">
    <property type="entry name" value="Adrenodoxin-like"/>
</dbReference>
<proteinExistence type="predicted"/>